<keyword evidence="2" id="KW-1185">Reference proteome</keyword>
<dbReference type="RefSeq" id="WP_110377130.1">
    <property type="nucleotide sequence ID" value="NZ_CAKNFM010000006.1"/>
</dbReference>
<organism evidence="1 2">
    <name type="scientific">Chelatococcus asaccharovorans</name>
    <dbReference type="NCBI Taxonomy" id="28210"/>
    <lineage>
        <taxon>Bacteria</taxon>
        <taxon>Pseudomonadati</taxon>
        <taxon>Pseudomonadota</taxon>
        <taxon>Alphaproteobacteria</taxon>
        <taxon>Hyphomicrobiales</taxon>
        <taxon>Chelatococcaceae</taxon>
        <taxon>Chelatococcus</taxon>
    </lineage>
</organism>
<reference evidence="1 2" key="1">
    <citation type="submission" date="2018-05" db="EMBL/GenBank/DDBJ databases">
        <title>Genomic Encyclopedia of Type Strains, Phase IV (KMG-IV): sequencing the most valuable type-strain genomes for metagenomic binning, comparative biology and taxonomic classification.</title>
        <authorList>
            <person name="Goeker M."/>
        </authorList>
    </citation>
    <scope>NUCLEOTIDE SEQUENCE [LARGE SCALE GENOMIC DNA]</scope>
    <source>
        <strain evidence="1 2">DSM 6462</strain>
    </source>
</reference>
<evidence type="ECO:0000313" key="1">
    <source>
        <dbReference type="EMBL" id="PXW54676.1"/>
    </source>
</evidence>
<dbReference type="AlphaFoldDB" id="A0A2V3TZ56"/>
<name>A0A2V3TZ56_9HYPH</name>
<evidence type="ECO:0000313" key="2">
    <source>
        <dbReference type="Proteomes" id="UP000248021"/>
    </source>
</evidence>
<proteinExistence type="predicted"/>
<dbReference type="EMBL" id="QJJK01000011">
    <property type="protein sequence ID" value="PXW54676.1"/>
    <property type="molecule type" value="Genomic_DNA"/>
</dbReference>
<comment type="caution">
    <text evidence="1">The sequence shown here is derived from an EMBL/GenBank/DDBJ whole genome shotgun (WGS) entry which is preliminary data.</text>
</comment>
<gene>
    <name evidence="1" type="ORF">C7450_111208</name>
</gene>
<accession>A0A2V3TZ56</accession>
<protein>
    <submittedName>
        <fullName evidence="1">Uncharacterized protein</fullName>
    </submittedName>
</protein>
<sequence>MVSTEWSEPEDLIIEEIRKLVVAGIQARSFVSVVGGVSLIRTEYPDAPLTNAEIADLIVKCSLAAGVPLELGHVPDNLNMR</sequence>
<dbReference type="Proteomes" id="UP000248021">
    <property type="component" value="Unassembled WGS sequence"/>
</dbReference>